<evidence type="ECO:0008006" key="5">
    <source>
        <dbReference type="Google" id="ProtNLM"/>
    </source>
</evidence>
<dbReference type="InterPro" id="IPR011044">
    <property type="entry name" value="Quino_amine_DH_bsu"/>
</dbReference>
<dbReference type="EMBL" id="JAVDQF010000001">
    <property type="protein sequence ID" value="MDR6269618.1"/>
    <property type="molecule type" value="Genomic_DNA"/>
</dbReference>
<dbReference type="InterPro" id="IPR047697">
    <property type="entry name" value="AztD-like"/>
</dbReference>
<feature type="chain" id="PRO_5045449877" description="Lipoprotein" evidence="2">
    <location>
        <begin position="30"/>
        <end position="419"/>
    </location>
</feature>
<keyword evidence="4" id="KW-1185">Reference proteome</keyword>
<feature type="region of interest" description="Disordered" evidence="1">
    <location>
        <begin position="163"/>
        <end position="198"/>
    </location>
</feature>
<dbReference type="NCBIfam" id="NF038015">
    <property type="entry name" value="AztD"/>
    <property type="match status" value="1"/>
</dbReference>
<dbReference type="PROSITE" id="PS51257">
    <property type="entry name" value="PROKAR_LIPOPROTEIN"/>
    <property type="match status" value="1"/>
</dbReference>
<sequence>MHPHRAFIALAPFAAGLALLTGCGAPPQAAPTITGHENVKPANAKEQAGPAPRLVLTTDQGLLTLDAKTLQPVAEPVPLEGFIRVNPAGDGRHVLVSTERGFEAFDAGSWEFPHGDHSHFYTVPPRLTGAVFPAEHPGHVVSHGKTALFADGTGEITVFDPADLDPGSAANGQPASTKTRTPEPHHGVAVPLPDGGLLSTRSNGKERVGVTIHGQNGGETTSAENCPGTHGEAVAGNGAVVVGCSDGALVYHGGKLSKVQAPDAYGRIGNQSGSSNSPIVLGDYKVDRAAKLERPTRVSLIDTRDSSLKHVDLGTSYSFRSLGRGPAGEALVLGTDGRLHVIDPETGTVQHRIQVTPAWTEPEVWQEARPALYVDGATAYVSDPGTRKIHAVDLAAGQVAKTAGLPAAPNELTGISGRK</sequence>
<proteinExistence type="predicted"/>
<organism evidence="3 4">
    <name type="scientific">Arthrobacter russicus</name>
    <dbReference type="NCBI Taxonomy" id="172040"/>
    <lineage>
        <taxon>Bacteria</taxon>
        <taxon>Bacillati</taxon>
        <taxon>Actinomycetota</taxon>
        <taxon>Actinomycetes</taxon>
        <taxon>Micrococcales</taxon>
        <taxon>Micrococcaceae</taxon>
        <taxon>Arthrobacter</taxon>
    </lineage>
</organism>
<dbReference type="RefSeq" id="WP_309798075.1">
    <property type="nucleotide sequence ID" value="NZ_BAAAHY010000005.1"/>
</dbReference>
<feature type="compositionally biased region" description="Polar residues" evidence="1">
    <location>
        <begin position="170"/>
        <end position="179"/>
    </location>
</feature>
<keyword evidence="2" id="KW-0732">Signal</keyword>
<evidence type="ECO:0000313" key="3">
    <source>
        <dbReference type="EMBL" id="MDR6269618.1"/>
    </source>
</evidence>
<protein>
    <recommendedName>
        <fullName evidence="5">Lipoprotein</fullName>
    </recommendedName>
</protein>
<name>A0ABU1JB19_9MICC</name>
<reference evidence="3 4" key="1">
    <citation type="submission" date="2023-07" db="EMBL/GenBank/DDBJ databases">
        <title>Sequencing the genomes of 1000 actinobacteria strains.</title>
        <authorList>
            <person name="Klenk H.-P."/>
        </authorList>
    </citation>
    <scope>NUCLEOTIDE SEQUENCE [LARGE SCALE GENOMIC DNA]</scope>
    <source>
        <strain evidence="3 4">DSM 14555</strain>
    </source>
</reference>
<dbReference type="Proteomes" id="UP001185069">
    <property type="component" value="Unassembled WGS sequence"/>
</dbReference>
<evidence type="ECO:0000256" key="1">
    <source>
        <dbReference type="SAM" id="MobiDB-lite"/>
    </source>
</evidence>
<feature type="signal peptide" evidence="2">
    <location>
        <begin position="1"/>
        <end position="29"/>
    </location>
</feature>
<dbReference type="InterPro" id="IPR015943">
    <property type="entry name" value="WD40/YVTN_repeat-like_dom_sf"/>
</dbReference>
<dbReference type="SUPFAM" id="SSF50969">
    <property type="entry name" value="YVTN repeat-like/Quinoprotein amine dehydrogenase"/>
    <property type="match status" value="1"/>
</dbReference>
<evidence type="ECO:0000256" key="2">
    <source>
        <dbReference type="SAM" id="SignalP"/>
    </source>
</evidence>
<accession>A0ABU1JB19</accession>
<evidence type="ECO:0000313" key="4">
    <source>
        <dbReference type="Proteomes" id="UP001185069"/>
    </source>
</evidence>
<gene>
    <name evidence="3" type="ORF">JOE69_001856</name>
</gene>
<dbReference type="Gene3D" id="2.130.10.10">
    <property type="entry name" value="YVTN repeat-like/Quinoprotein amine dehydrogenase"/>
    <property type="match status" value="1"/>
</dbReference>
<comment type="caution">
    <text evidence="3">The sequence shown here is derived from an EMBL/GenBank/DDBJ whole genome shotgun (WGS) entry which is preliminary data.</text>
</comment>